<evidence type="ECO:0000256" key="2">
    <source>
        <dbReference type="ARBA" id="ARBA00005695"/>
    </source>
</evidence>
<keyword evidence="5" id="KW-0653">Protein transport</keyword>
<dbReference type="GO" id="GO:0043190">
    <property type="term" value="C:ATP-binding cassette (ABC) transporter complex"/>
    <property type="evidence" value="ECO:0007669"/>
    <property type="project" value="InterPro"/>
</dbReference>
<dbReference type="GO" id="GO:0015833">
    <property type="term" value="P:peptide transport"/>
    <property type="evidence" value="ECO:0007669"/>
    <property type="project" value="UniProtKB-KW"/>
</dbReference>
<dbReference type="Gene3D" id="3.90.76.10">
    <property type="entry name" value="Dipeptide-binding Protein, Domain 1"/>
    <property type="match status" value="1"/>
</dbReference>
<dbReference type="RefSeq" id="WP_368653659.1">
    <property type="nucleotide sequence ID" value="NZ_CP162599.1"/>
</dbReference>
<evidence type="ECO:0000313" key="11">
    <source>
        <dbReference type="EMBL" id="XDK32972.1"/>
    </source>
</evidence>
<dbReference type="Pfam" id="PF00496">
    <property type="entry name" value="SBP_bac_5"/>
    <property type="match status" value="1"/>
</dbReference>
<reference evidence="11" key="1">
    <citation type="submission" date="2024-07" db="EMBL/GenBank/DDBJ databases">
        <title>Halotolerant mesophilic bacterium Ornithinibacillus sp. 4-3, sp. nov., isolated from soil.</title>
        <authorList>
            <person name="Sidarenka A.V."/>
            <person name="Guliayeva D.E."/>
            <person name="Leanovich S.I."/>
            <person name="Hileuskaya K.S."/>
            <person name="Akhremchuk A.E."/>
            <person name="Sikolenko M.A."/>
            <person name="Valentovich L.N."/>
        </authorList>
    </citation>
    <scope>NUCLEOTIDE SEQUENCE</scope>
    <source>
        <strain evidence="11">4-3</strain>
    </source>
</reference>
<dbReference type="AlphaFoldDB" id="A0AB39HM03"/>
<dbReference type="GO" id="GO:1904680">
    <property type="term" value="F:peptide transmembrane transporter activity"/>
    <property type="evidence" value="ECO:0007669"/>
    <property type="project" value="TreeGrafter"/>
</dbReference>
<feature type="signal peptide" evidence="9">
    <location>
        <begin position="1"/>
        <end position="18"/>
    </location>
</feature>
<dbReference type="PANTHER" id="PTHR30290">
    <property type="entry name" value="PERIPLASMIC BINDING COMPONENT OF ABC TRANSPORTER"/>
    <property type="match status" value="1"/>
</dbReference>
<evidence type="ECO:0000256" key="8">
    <source>
        <dbReference type="SAM" id="MobiDB-lite"/>
    </source>
</evidence>
<feature type="chain" id="PRO_5044267251" evidence="9">
    <location>
        <begin position="19"/>
        <end position="553"/>
    </location>
</feature>
<gene>
    <name evidence="11" type="ORF">AB4Y30_00920</name>
</gene>
<dbReference type="CDD" id="cd08504">
    <property type="entry name" value="PBP2_OppA"/>
    <property type="match status" value="1"/>
</dbReference>
<dbReference type="Gene3D" id="3.10.105.10">
    <property type="entry name" value="Dipeptide-binding Protein, Domain 3"/>
    <property type="match status" value="1"/>
</dbReference>
<keyword evidence="6" id="KW-0564">Palmitate</keyword>
<dbReference type="GO" id="GO:0030288">
    <property type="term" value="C:outer membrane-bounded periplasmic space"/>
    <property type="evidence" value="ECO:0007669"/>
    <property type="project" value="UniProtKB-ARBA"/>
</dbReference>
<keyword evidence="5" id="KW-0571">Peptide transport</keyword>
<dbReference type="PROSITE" id="PS51257">
    <property type="entry name" value="PROKAR_LIPOPROTEIN"/>
    <property type="match status" value="1"/>
</dbReference>
<dbReference type="FunFam" id="3.90.76.10:FF:000001">
    <property type="entry name" value="Oligopeptide ABC transporter substrate-binding protein"/>
    <property type="match status" value="1"/>
</dbReference>
<evidence type="ECO:0000256" key="9">
    <source>
        <dbReference type="SAM" id="SignalP"/>
    </source>
</evidence>
<keyword evidence="4 9" id="KW-0732">Signal</keyword>
<evidence type="ECO:0000256" key="3">
    <source>
        <dbReference type="ARBA" id="ARBA00022448"/>
    </source>
</evidence>
<dbReference type="EMBL" id="CP162599">
    <property type="protein sequence ID" value="XDK32972.1"/>
    <property type="molecule type" value="Genomic_DNA"/>
</dbReference>
<comment type="subcellular location">
    <subcellularLocation>
        <location evidence="1">Cell membrane</location>
        <topology evidence="1">Lipid-anchor</topology>
    </subcellularLocation>
</comment>
<keyword evidence="7" id="KW-0449">Lipoprotein</keyword>
<organism evidence="11">
    <name type="scientific">Ornithinibacillus sp. 4-3</name>
    <dbReference type="NCBI Taxonomy" id="3231488"/>
    <lineage>
        <taxon>Bacteria</taxon>
        <taxon>Bacillati</taxon>
        <taxon>Bacillota</taxon>
        <taxon>Bacilli</taxon>
        <taxon>Bacillales</taxon>
        <taxon>Bacillaceae</taxon>
        <taxon>Ornithinibacillus</taxon>
    </lineage>
</organism>
<comment type="similarity">
    <text evidence="2">Belongs to the bacterial solute-binding protein 5 family.</text>
</comment>
<feature type="domain" description="Solute-binding protein family 5" evidence="10">
    <location>
        <begin position="99"/>
        <end position="471"/>
    </location>
</feature>
<keyword evidence="3" id="KW-0813">Transport</keyword>
<dbReference type="Gene3D" id="3.40.190.10">
    <property type="entry name" value="Periplasmic binding protein-like II"/>
    <property type="match status" value="1"/>
</dbReference>
<feature type="compositionally biased region" description="Acidic residues" evidence="8">
    <location>
        <begin position="26"/>
        <end position="42"/>
    </location>
</feature>
<dbReference type="InterPro" id="IPR030678">
    <property type="entry name" value="Peptide/Ni-bd"/>
</dbReference>
<dbReference type="PANTHER" id="PTHR30290:SF10">
    <property type="entry name" value="PERIPLASMIC OLIGOPEPTIDE-BINDING PROTEIN-RELATED"/>
    <property type="match status" value="1"/>
</dbReference>
<evidence type="ECO:0000256" key="1">
    <source>
        <dbReference type="ARBA" id="ARBA00004193"/>
    </source>
</evidence>
<feature type="region of interest" description="Disordered" evidence="8">
    <location>
        <begin position="24"/>
        <end position="53"/>
    </location>
</feature>
<sequence length="553" mass="61947">MKKRWILLLLVGMLTVLAACGFSGPEESEDAEGPDDGNDSTEEPASAEADSEQVLNLTTTSEIASLDIKEEHGVLTPIANTREGLYYIDRDHQPALAGAESHDISDDGLVHTFTIRDNVWSNGDPVTAHDYEYSWKRMVGEVGYYAYSFANANIANAQAIMDGEADADELGVEATDDKTLVVTLSEPYPSFTQSLAFPAFGPINQAFQEAAGDQYGQEADQVLSNGPFYISEWNHGQGWQFKKNETYWNADEVTLEEVNVSVVKEESTAVNLYESGDSDLVEISAAFIDNYSSDENFSTEQTAMIRFLRFNHNHEALSNVNLRRALDMGWDKQSLTDIVLKNGSIPMNYIVPNIHIGPTGETFRDINGDFGGTLEEAQDYYATALEELGVSTLELGLLTADDTDDRATAEYLKDQWESNLEGLTINIVLQPFQSRLDMEKAIDYDISMSTYTPSFPEPQQYIGMWETGANFNRMDYSNPALDELINAARVELDEQKRYDLLLEAEQILFEEDQAIAPMYQNSRALVMQPYVKDLVYHPTIPDYDLRWAYIEGK</sequence>
<evidence type="ECO:0000256" key="5">
    <source>
        <dbReference type="ARBA" id="ARBA00022856"/>
    </source>
</evidence>
<evidence type="ECO:0000256" key="7">
    <source>
        <dbReference type="ARBA" id="ARBA00023288"/>
    </source>
</evidence>
<protein>
    <submittedName>
        <fullName evidence="11">Peptide ABC transporter substrate-binding protein</fullName>
    </submittedName>
</protein>
<name>A0AB39HM03_9BACI</name>
<proteinExistence type="inferred from homology"/>
<evidence type="ECO:0000259" key="10">
    <source>
        <dbReference type="Pfam" id="PF00496"/>
    </source>
</evidence>
<accession>A0AB39HM03</accession>
<dbReference type="InterPro" id="IPR000914">
    <property type="entry name" value="SBP_5_dom"/>
</dbReference>
<evidence type="ECO:0000256" key="6">
    <source>
        <dbReference type="ARBA" id="ARBA00023139"/>
    </source>
</evidence>
<dbReference type="PIRSF" id="PIRSF002741">
    <property type="entry name" value="MppA"/>
    <property type="match status" value="1"/>
</dbReference>
<dbReference type="InterPro" id="IPR039424">
    <property type="entry name" value="SBP_5"/>
</dbReference>
<evidence type="ECO:0000256" key="4">
    <source>
        <dbReference type="ARBA" id="ARBA00022729"/>
    </source>
</evidence>
<dbReference type="FunFam" id="3.10.105.10:FF:000001">
    <property type="entry name" value="Oligopeptide ABC transporter, oligopeptide-binding protein"/>
    <property type="match status" value="1"/>
</dbReference>
<dbReference type="SUPFAM" id="SSF53850">
    <property type="entry name" value="Periplasmic binding protein-like II"/>
    <property type="match status" value="1"/>
</dbReference>